<evidence type="ECO:0000256" key="2">
    <source>
        <dbReference type="ARBA" id="ARBA00010015"/>
    </source>
</evidence>
<dbReference type="STRING" id="5865.A7AVM6"/>
<dbReference type="SUPFAM" id="SSF52980">
    <property type="entry name" value="Restriction endonuclease-like"/>
    <property type="match status" value="1"/>
</dbReference>
<dbReference type="AlphaFoldDB" id="A7AVM6"/>
<dbReference type="FunFam" id="3.40.50.10130:FF:000002">
    <property type="entry name" value="DNA repair endonuclease XPF"/>
    <property type="match status" value="1"/>
</dbReference>
<dbReference type="GO" id="GO:0003697">
    <property type="term" value="F:single-stranded DNA binding"/>
    <property type="evidence" value="ECO:0007669"/>
    <property type="project" value="TreeGrafter"/>
</dbReference>
<feature type="domain" description="ERCC4" evidence="11">
    <location>
        <begin position="925"/>
        <end position="1005"/>
    </location>
</feature>
<reference evidence="12 13" key="1">
    <citation type="journal article" date="2007" name="PLoS Pathog.">
        <title>Genome sequence of Babesia bovis and comparative analysis of apicomplexan hemoprotozoa.</title>
        <authorList>
            <person name="Brayton K.A."/>
            <person name="Lau A.O.T."/>
            <person name="Herndon D.R."/>
            <person name="Hannick L."/>
            <person name="Kappmeyer L.S."/>
            <person name="Berens S.J."/>
            <person name="Bidwell S.L."/>
            <person name="Brown W.C."/>
            <person name="Crabtree J."/>
            <person name="Fadrosh D."/>
            <person name="Feldblum T."/>
            <person name="Forberger H.A."/>
            <person name="Haas B.J."/>
            <person name="Howell J.M."/>
            <person name="Khouri H."/>
            <person name="Koo H."/>
            <person name="Mann D.J."/>
            <person name="Norimine J."/>
            <person name="Paulsen I.T."/>
            <person name="Radune D."/>
            <person name="Ren Q."/>
            <person name="Smith R.K. Jr."/>
            <person name="Suarez C.E."/>
            <person name="White O."/>
            <person name="Wortman J.R."/>
            <person name="Knowles D.P. Jr."/>
            <person name="McElwain T.F."/>
            <person name="Nene V.M."/>
        </authorList>
    </citation>
    <scope>NUCLEOTIDE SEQUENCE [LARGE SCALE GENOMIC DNA]</scope>
    <source>
        <strain evidence="12">T2Bo</strain>
    </source>
</reference>
<evidence type="ECO:0000313" key="12">
    <source>
        <dbReference type="EMBL" id="EDO05852.1"/>
    </source>
</evidence>
<protein>
    <submittedName>
        <fullName evidence="12">DNA repair endonuclease, putative</fullName>
    </submittedName>
</protein>
<accession>A7AVM6</accession>
<organism evidence="12 13">
    <name type="scientific">Babesia bovis</name>
    <dbReference type="NCBI Taxonomy" id="5865"/>
    <lineage>
        <taxon>Eukaryota</taxon>
        <taxon>Sar</taxon>
        <taxon>Alveolata</taxon>
        <taxon>Apicomplexa</taxon>
        <taxon>Aconoidasida</taxon>
        <taxon>Piroplasmida</taxon>
        <taxon>Babesiidae</taxon>
        <taxon>Babesia</taxon>
    </lineage>
</organism>
<dbReference type="InterPro" id="IPR011335">
    <property type="entry name" value="Restrct_endonuc-II-like"/>
</dbReference>
<reference evidence="13" key="3">
    <citation type="journal article" date="2021" name="Int. J. Parasitol.">
        <title>Comparative analysis of gene expression between Babesia bovis blood stages and kinetes allowed by improved genome annotation.</title>
        <authorList>
            <person name="Ueti M.W."/>
            <person name="Johnson W.C."/>
            <person name="Kappmeyer L.S."/>
            <person name="Herndon D.R."/>
            <person name="Mousel M.R."/>
            <person name="Reif K.E."/>
            <person name="Taus N.S."/>
            <person name="Ifeonu O.O."/>
            <person name="Silva J.C."/>
            <person name="Suarez C.E."/>
            <person name="Brayton K.A."/>
        </authorList>
    </citation>
    <scope>NUCLEOTIDE SEQUENCE [LARGE SCALE GENOMIC DNA]</scope>
</reference>
<dbReference type="Gene3D" id="1.10.150.20">
    <property type="entry name" value="5' to 3' exonuclease, C-terminal subdomain"/>
    <property type="match status" value="1"/>
</dbReference>
<dbReference type="KEGG" id="bbo:BBOV_IV002550"/>
<dbReference type="FunCoup" id="A7AVM6">
    <property type="interactions" value="197"/>
</dbReference>
<dbReference type="GeneID" id="5477639"/>
<dbReference type="eggNOG" id="KOG0442">
    <property type="taxonomic scope" value="Eukaryota"/>
</dbReference>
<evidence type="ECO:0000259" key="11">
    <source>
        <dbReference type="SMART" id="SM00891"/>
    </source>
</evidence>
<dbReference type="PANTHER" id="PTHR10150">
    <property type="entry name" value="DNA REPAIR ENDONUCLEASE XPF"/>
    <property type="match status" value="1"/>
</dbReference>
<evidence type="ECO:0000256" key="4">
    <source>
        <dbReference type="ARBA" id="ARBA00022759"/>
    </source>
</evidence>
<evidence type="ECO:0000256" key="7">
    <source>
        <dbReference type="ARBA" id="ARBA00023125"/>
    </source>
</evidence>
<dbReference type="GO" id="GO:0000014">
    <property type="term" value="F:single-stranded DNA endodeoxyribonuclease activity"/>
    <property type="evidence" value="ECO:0007669"/>
    <property type="project" value="TreeGrafter"/>
</dbReference>
<dbReference type="Pfam" id="PF02732">
    <property type="entry name" value="ERCC4"/>
    <property type="match status" value="1"/>
</dbReference>
<comment type="subcellular location">
    <subcellularLocation>
        <location evidence="1">Nucleus</location>
    </subcellularLocation>
</comment>
<name>A7AVM6_BABBO</name>
<dbReference type="RefSeq" id="XP_001609420.1">
    <property type="nucleotide sequence ID" value="XM_001609370.1"/>
</dbReference>
<evidence type="ECO:0000256" key="6">
    <source>
        <dbReference type="ARBA" id="ARBA00022801"/>
    </source>
</evidence>
<dbReference type="Proteomes" id="UP000002173">
    <property type="component" value="Unassembled WGS sequence"/>
</dbReference>
<keyword evidence="9" id="KW-0539">Nucleus</keyword>
<keyword evidence="13" id="KW-1185">Reference proteome</keyword>
<dbReference type="InterPro" id="IPR006166">
    <property type="entry name" value="ERCC4_domain"/>
</dbReference>
<dbReference type="GO" id="GO:0000110">
    <property type="term" value="C:nucleotide-excision repair factor 1 complex"/>
    <property type="evidence" value="ECO:0007669"/>
    <property type="project" value="TreeGrafter"/>
</dbReference>
<evidence type="ECO:0000256" key="3">
    <source>
        <dbReference type="ARBA" id="ARBA00022722"/>
    </source>
</evidence>
<dbReference type="InterPro" id="IPR010994">
    <property type="entry name" value="RuvA_2-like"/>
</dbReference>
<dbReference type="GO" id="GO:0000712">
    <property type="term" value="P:resolution of meiotic recombination intermediates"/>
    <property type="evidence" value="ECO:0007669"/>
    <property type="project" value="TreeGrafter"/>
</dbReference>
<proteinExistence type="inferred from homology"/>
<keyword evidence="6" id="KW-0378">Hydrolase</keyword>
<sequence length="1168" mass="132866">MHPLPYEKAILRRTVPTWQEIICDNIVKGTLSKSDIGLGKFRKHSASAGKSRIGLQNVLLIVSPGCDCSRLLFYLLLYTINPLHVYDSETYRNSIDIPGDTPTEKPNLCLQNVSMSLRSTKLYHRIFNLASTDSEDAKNHGIIPQIFHNMKLRSVVDVGCRLIFIIGLFADEAVTTASHFGQIINQLCYSTADVPNNRSVKLPMPVFIEGSVLAHDREKMYIEGGIYSVPSRILLVDLLTGKLTPEIVSGIVIVHAHRMAHDYNIPFLIKLLRSRNKLAFIKAITDNVISMREEGRVNFVLKSMFTSDCFIYPRCSSCIDSVLNDPEVQPETYEINLQLSDNAKQIHNTIVQLLQRLMTDLQRQLGDELQHLDMNAIMYTSNVDRLFSNALQKAYVSANSYHIRRSMASISNLKMLLNQLYNMDAISFLAFGESMKEAESDSHWLWTSYGNIIYKLATARVYEPDPQYESGVSLNIEQDKKGECLRQILCPKYIGNAELVELIRSAMKWIPSKRLSRLPSRYSITTKANLSMDQKRRRLNHREGKHARRIYRYFKAGNTLARRAIIVVDNNFLCTNLRKSLTMSLSRYNEAKFMAYANKRADRYDSKESEEQKYDGYTETHFHRVMINTRKEADKVLRKFVIWSRYNEIYGKKGDKVDIDESGQPNQEPETRDFASICPESEEDDSPHGMDFMEHGLADPVTMDASSDSEGSDADKSVEKKPTQEKVAPKRFDAYTLTLDVGKDIKCITNVVNVSFNPPRNEALKGLMERKLLKDAENDTVPIVCSPHEFGYALRKFKPTVIAVYRPNVKVFRVIEQYCALHSASGGKRFLKVYIMSYVDCLESHKFARDLKHELECWRTLQQQLKSLQITYDETVLLTNRSNMGNQQSLTNTAALEAPGTLAIASDANVKLPNVNIQNVRLTPQVIIDMREFKSKLPFHLYYNGLQLVPIVLEMGDYLLTRDICVERKSLKDLITSLTSGRLAQQAEELCSVYDLPLLLVEFDDAESFHLSPCNDAHSLGINYVYSKLCILCCNYPKLKVIWSQSPEKSAHIFMTLKKGRSEPDISINTAVIAAARGDCSPENGGSQVIIRRKPEDVKNRDALKVLRKIPGVTSYNIGEILSRVGSLRQLSEMEESDLAQFLPACNARAIYNFFNQPFRGYRTYSIT</sequence>
<keyword evidence="7" id="KW-0238">DNA-binding</keyword>
<dbReference type="CDD" id="cd20078">
    <property type="entry name" value="XPF_nuclease_XPF_euk"/>
    <property type="match status" value="1"/>
</dbReference>
<keyword evidence="5" id="KW-0227">DNA damage</keyword>
<evidence type="ECO:0000256" key="10">
    <source>
        <dbReference type="SAM" id="MobiDB-lite"/>
    </source>
</evidence>
<feature type="region of interest" description="Disordered" evidence="10">
    <location>
        <begin position="700"/>
        <end position="725"/>
    </location>
</feature>
<dbReference type="SUPFAM" id="SSF47781">
    <property type="entry name" value="RuvA domain 2-like"/>
    <property type="match status" value="1"/>
</dbReference>
<comment type="caution">
    <text evidence="12">The sequence shown here is derived from an EMBL/GenBank/DDBJ whole genome shotgun (WGS) entry which is preliminary data.</text>
</comment>
<evidence type="ECO:0000256" key="5">
    <source>
        <dbReference type="ARBA" id="ARBA00022763"/>
    </source>
</evidence>
<dbReference type="InParanoid" id="A7AVM6"/>
<dbReference type="VEuPathDB" id="PiroplasmaDB:BBOV_IV002550"/>
<evidence type="ECO:0000256" key="9">
    <source>
        <dbReference type="ARBA" id="ARBA00023242"/>
    </source>
</evidence>
<dbReference type="EMBL" id="AAXT01000004">
    <property type="protein sequence ID" value="EDO05852.1"/>
    <property type="molecule type" value="Genomic_DNA"/>
</dbReference>
<dbReference type="OMA" id="SEMCSAY"/>
<comment type="similarity">
    <text evidence="2">Belongs to the XPF family.</text>
</comment>
<gene>
    <name evidence="12" type="ORF">BBOV_IV002550</name>
</gene>
<dbReference type="GO" id="GO:1901255">
    <property type="term" value="P:nucleotide-excision repair involved in interstrand cross-link repair"/>
    <property type="evidence" value="ECO:0007669"/>
    <property type="project" value="TreeGrafter"/>
</dbReference>
<dbReference type="GO" id="GO:0000724">
    <property type="term" value="P:double-strand break repair via homologous recombination"/>
    <property type="evidence" value="ECO:0007669"/>
    <property type="project" value="TreeGrafter"/>
</dbReference>
<keyword evidence="8" id="KW-0234">DNA repair</keyword>
<evidence type="ECO:0000256" key="8">
    <source>
        <dbReference type="ARBA" id="ARBA00023204"/>
    </source>
</evidence>
<dbReference type="SMART" id="SM00891">
    <property type="entry name" value="ERCC4"/>
    <property type="match status" value="1"/>
</dbReference>
<reference evidence="13" key="2">
    <citation type="journal article" date="2020" name="Data Brief">
        <title>Transcriptome dataset of Babesia bovis life stages within vertebrate and invertebrate hosts.</title>
        <authorList>
            <person name="Ueti M.W."/>
            <person name="Johnson W.C."/>
            <person name="Kappmeyer L.S."/>
            <person name="Herndon D.R."/>
            <person name="Mousel M.R."/>
            <person name="Reif K.E."/>
            <person name="Taus N.S."/>
            <person name="Ifeonu O.O."/>
            <person name="Silva J.C."/>
            <person name="Suarez C.E."/>
            <person name="Brayton K.A."/>
        </authorList>
    </citation>
    <scope>NUCLEOTIDE SEQUENCE [LARGE SCALE GENOMIC DNA]</scope>
</reference>
<dbReference type="Gene3D" id="3.40.50.10130">
    <property type="match status" value="1"/>
</dbReference>
<dbReference type="InterPro" id="IPR047520">
    <property type="entry name" value="XPF_nuclease"/>
</dbReference>
<feature type="compositionally biased region" description="Basic and acidic residues" evidence="10">
    <location>
        <begin position="713"/>
        <end position="725"/>
    </location>
</feature>
<dbReference type="PANTHER" id="PTHR10150:SF0">
    <property type="entry name" value="DNA REPAIR ENDONUCLEASE XPF"/>
    <property type="match status" value="1"/>
</dbReference>
<evidence type="ECO:0000256" key="1">
    <source>
        <dbReference type="ARBA" id="ARBA00004123"/>
    </source>
</evidence>
<keyword evidence="3" id="KW-0540">Nuclease</keyword>
<dbReference type="GO" id="GO:0003684">
    <property type="term" value="F:damaged DNA binding"/>
    <property type="evidence" value="ECO:0007669"/>
    <property type="project" value="TreeGrafter"/>
</dbReference>
<evidence type="ECO:0000313" key="13">
    <source>
        <dbReference type="Proteomes" id="UP000002173"/>
    </source>
</evidence>
<keyword evidence="4 12" id="KW-0255">Endonuclease</keyword>